<evidence type="ECO:0000313" key="1">
    <source>
        <dbReference type="EMBL" id="KVW93145.1"/>
    </source>
</evidence>
<accession>A0A106BIF7</accession>
<organism evidence="1 2">
    <name type="scientific">Thiobacillus denitrificans</name>
    <dbReference type="NCBI Taxonomy" id="36861"/>
    <lineage>
        <taxon>Bacteria</taxon>
        <taxon>Pseudomonadati</taxon>
        <taxon>Pseudomonadota</taxon>
        <taxon>Betaproteobacteria</taxon>
        <taxon>Nitrosomonadales</taxon>
        <taxon>Thiobacillaceae</taxon>
        <taxon>Thiobacillus</taxon>
    </lineage>
</organism>
<comment type="caution">
    <text evidence="1">The sequence shown here is derived from an EMBL/GenBank/DDBJ whole genome shotgun (WGS) entry which is preliminary data.</text>
</comment>
<dbReference type="OrthoDB" id="7057521at2"/>
<dbReference type="Proteomes" id="UP000064243">
    <property type="component" value="Unassembled WGS sequence"/>
</dbReference>
<sequence length="420" mass="46616">MGPIALFDKSFLQSLTVDESVWFDHFFLPVVSPLFFVETLADLAKQRKDGARTPEEEVRVIADKTPVLSGAPCVHHAQLCIANLLGHEAPHLGQIPVAGGRPVRGADGKPGVVFENSPEAEAFARWQRSQFHEIEHGVASSWRAMLTQLNLPEVAHRMRALGITPQTCRTVKQAYGIAASLVHSRYEPEQQIGLLFSFVQVPQHLQAAIIYRWSQAGFPPLAGYASYAAHVLMVEIFFQIALAANLISSERPSNRVDIAYLFYLPFCHIFVSGDKLHKLCAPEFLQKEQDFVWAPELKGDLARINRELMATSELERQMGLHKLAPRPPGNTSHLTVALWQKHAPGSGEADVDMTPMSPEAERKLIDHLKSFTKAPTDPEVAGIPSDELQSISIERLVPARKGSWWLIPKKVADAEGREDA</sequence>
<name>A0A106BIF7_THIDE</name>
<dbReference type="PATRIC" id="fig|36861.3.peg.2862"/>
<gene>
    <name evidence="1" type="ORF">ABW22_15090</name>
</gene>
<evidence type="ECO:0000313" key="2">
    <source>
        <dbReference type="Proteomes" id="UP000064243"/>
    </source>
</evidence>
<protein>
    <submittedName>
        <fullName evidence="1">Uncharacterized protein</fullName>
    </submittedName>
</protein>
<proteinExistence type="predicted"/>
<dbReference type="RefSeq" id="WP_059758697.1">
    <property type="nucleotide sequence ID" value="NZ_LDUG01000051.1"/>
</dbReference>
<dbReference type="EMBL" id="LDUG01000051">
    <property type="protein sequence ID" value="KVW93145.1"/>
    <property type="molecule type" value="Genomic_DNA"/>
</dbReference>
<dbReference type="AlphaFoldDB" id="A0A106BIF7"/>
<keyword evidence="2" id="KW-1185">Reference proteome</keyword>
<reference evidence="1 2" key="1">
    <citation type="journal article" date="2015" name="Appl. Environ. Microbiol.">
        <title>Aerobic and Anaerobic Thiosulfate Oxidation by a Cold-Adapted, Subglacial Chemoautotroph.</title>
        <authorList>
            <person name="Harrold Z.R."/>
            <person name="Skidmore M.L."/>
            <person name="Hamilton T.L."/>
            <person name="Desch L."/>
            <person name="Amada K."/>
            <person name="van Gelder W."/>
            <person name="Glover K."/>
            <person name="Roden E.E."/>
            <person name="Boyd E.S."/>
        </authorList>
    </citation>
    <scope>NUCLEOTIDE SEQUENCE [LARGE SCALE GENOMIC DNA]</scope>
    <source>
        <strain evidence="1 2">RG</strain>
    </source>
</reference>